<feature type="binding site" evidence="7">
    <location>
        <position position="33"/>
    </location>
    <ligand>
        <name>substrate</name>
    </ligand>
</feature>
<dbReference type="Proteomes" id="UP000315343">
    <property type="component" value="Unassembled WGS sequence"/>
</dbReference>
<dbReference type="SUPFAM" id="SSF52540">
    <property type="entry name" value="P-loop containing nucleoside triphosphate hydrolases"/>
    <property type="match status" value="1"/>
</dbReference>
<dbReference type="InterPro" id="IPR031322">
    <property type="entry name" value="Shikimate/glucono_kinase"/>
</dbReference>
<dbReference type="GO" id="GO:0000287">
    <property type="term" value="F:magnesium ion binding"/>
    <property type="evidence" value="ECO:0007669"/>
    <property type="project" value="UniProtKB-UniRule"/>
</dbReference>
<dbReference type="Pfam" id="PF01202">
    <property type="entry name" value="SKI"/>
    <property type="match status" value="1"/>
</dbReference>
<dbReference type="GO" id="GO:0005524">
    <property type="term" value="F:ATP binding"/>
    <property type="evidence" value="ECO:0007669"/>
    <property type="project" value="UniProtKB-UniRule"/>
</dbReference>
<dbReference type="RefSeq" id="WP_145081422.1">
    <property type="nucleotide sequence ID" value="NZ_VLKH01000003.1"/>
</dbReference>
<comment type="subunit">
    <text evidence="7">Monomer.</text>
</comment>
<keyword evidence="3 7" id="KW-0547">Nucleotide-binding</keyword>
<reference evidence="8 9" key="1">
    <citation type="submission" date="2019-07" db="EMBL/GenBank/DDBJ databases">
        <title>Genomic Encyclopedia of Type Strains, Phase I: the one thousand microbial genomes (KMG-I) project.</title>
        <authorList>
            <person name="Kyrpides N."/>
        </authorList>
    </citation>
    <scope>NUCLEOTIDE SEQUENCE [LARGE SCALE GENOMIC DNA]</scope>
    <source>
        <strain evidence="8 9">DSM 13558</strain>
    </source>
</reference>
<sequence length="163" mass="18535">MKNIVLIGMPGSGKSTIGLMVSQKLCMKFIDMDEHIEKKEHKTIKELFAISEECFRDAETRCAEELSKMDSCIISAGGGIIKRKENIDFLKQSSTIVFINRCVEDIVADIDMSTRPLLKDGIKKVYDLYDERIDLYKEYCDIEVSNSGDISEVVQDIIKRVVK</sequence>
<dbReference type="PANTHER" id="PTHR21087:SF16">
    <property type="entry name" value="SHIKIMATE KINASE 1, CHLOROPLASTIC"/>
    <property type="match status" value="1"/>
</dbReference>
<dbReference type="GO" id="GO:0009423">
    <property type="term" value="P:chorismate biosynthetic process"/>
    <property type="evidence" value="ECO:0007669"/>
    <property type="project" value="UniProtKB-UniRule"/>
</dbReference>
<comment type="catalytic activity">
    <reaction evidence="7">
        <text>shikimate + ATP = 3-phosphoshikimate + ADP + H(+)</text>
        <dbReference type="Rhea" id="RHEA:13121"/>
        <dbReference type="ChEBI" id="CHEBI:15378"/>
        <dbReference type="ChEBI" id="CHEBI:30616"/>
        <dbReference type="ChEBI" id="CHEBI:36208"/>
        <dbReference type="ChEBI" id="CHEBI:145989"/>
        <dbReference type="ChEBI" id="CHEBI:456216"/>
        <dbReference type="EC" id="2.7.1.71"/>
    </reaction>
</comment>
<evidence type="ECO:0000313" key="8">
    <source>
        <dbReference type="EMBL" id="TWH81517.1"/>
    </source>
</evidence>
<evidence type="ECO:0000256" key="2">
    <source>
        <dbReference type="ARBA" id="ARBA00022679"/>
    </source>
</evidence>
<name>A0A562JEB3_9FIRM</name>
<feature type="binding site" evidence="7">
    <location>
        <begin position="11"/>
        <end position="16"/>
    </location>
    <ligand>
        <name>ATP</name>
        <dbReference type="ChEBI" id="CHEBI:30616"/>
    </ligand>
</feature>
<dbReference type="EMBL" id="VLKH01000003">
    <property type="protein sequence ID" value="TWH81517.1"/>
    <property type="molecule type" value="Genomic_DNA"/>
</dbReference>
<keyword evidence="1 7" id="KW-0028">Amino-acid biosynthesis</keyword>
<keyword evidence="9" id="KW-1185">Reference proteome</keyword>
<dbReference type="EC" id="2.7.1.71" evidence="7"/>
<evidence type="ECO:0000256" key="3">
    <source>
        <dbReference type="ARBA" id="ARBA00022741"/>
    </source>
</evidence>
<dbReference type="PANTHER" id="PTHR21087">
    <property type="entry name" value="SHIKIMATE KINASE"/>
    <property type="match status" value="1"/>
</dbReference>
<comment type="function">
    <text evidence="7">Catalyzes the specific phosphorylation of the 3-hydroxyl group of shikimic acid using ATP as a cosubstrate.</text>
</comment>
<proteinExistence type="inferred from homology"/>
<dbReference type="GO" id="GO:0005829">
    <property type="term" value="C:cytosol"/>
    <property type="evidence" value="ECO:0007669"/>
    <property type="project" value="TreeGrafter"/>
</dbReference>
<keyword evidence="4 7" id="KW-0418">Kinase</keyword>
<feature type="binding site" evidence="7">
    <location>
        <position position="15"/>
    </location>
    <ligand>
        <name>Mg(2+)</name>
        <dbReference type="ChEBI" id="CHEBI:18420"/>
    </ligand>
</feature>
<accession>A0A562JEB3</accession>
<keyword evidence="7" id="KW-0963">Cytoplasm</keyword>
<keyword evidence="7" id="KW-0460">Magnesium</keyword>
<comment type="similarity">
    <text evidence="7">Belongs to the shikimate kinase family.</text>
</comment>
<keyword evidence="6 7" id="KW-0057">Aromatic amino acid biosynthesis</keyword>
<dbReference type="AlphaFoldDB" id="A0A562JEB3"/>
<gene>
    <name evidence="7" type="primary">aroK</name>
    <name evidence="8" type="ORF">LY60_01268</name>
</gene>
<evidence type="ECO:0000256" key="6">
    <source>
        <dbReference type="ARBA" id="ARBA00023141"/>
    </source>
</evidence>
<dbReference type="GO" id="GO:0008652">
    <property type="term" value="P:amino acid biosynthetic process"/>
    <property type="evidence" value="ECO:0007669"/>
    <property type="project" value="UniProtKB-KW"/>
</dbReference>
<evidence type="ECO:0000256" key="7">
    <source>
        <dbReference type="HAMAP-Rule" id="MF_00109"/>
    </source>
</evidence>
<keyword evidence="2 7" id="KW-0808">Transferase</keyword>
<comment type="caution">
    <text evidence="7">Lacks conserved residue(s) required for the propagation of feature annotation.</text>
</comment>
<dbReference type="CDD" id="cd00464">
    <property type="entry name" value="SK"/>
    <property type="match status" value="1"/>
</dbReference>
<evidence type="ECO:0000256" key="1">
    <source>
        <dbReference type="ARBA" id="ARBA00022605"/>
    </source>
</evidence>
<evidence type="ECO:0000256" key="5">
    <source>
        <dbReference type="ARBA" id="ARBA00022840"/>
    </source>
</evidence>
<comment type="pathway">
    <text evidence="7">Metabolic intermediate biosynthesis; chorismate biosynthesis; chorismate from D-erythrose 4-phosphate and phosphoenolpyruvate: step 5/7.</text>
</comment>
<evidence type="ECO:0000313" key="9">
    <source>
        <dbReference type="Proteomes" id="UP000315343"/>
    </source>
</evidence>
<dbReference type="UniPathway" id="UPA00053">
    <property type="reaction ID" value="UER00088"/>
</dbReference>
<feature type="binding site" evidence="7">
    <location>
        <position position="115"/>
    </location>
    <ligand>
        <name>ATP</name>
        <dbReference type="ChEBI" id="CHEBI:30616"/>
    </ligand>
</feature>
<feature type="binding site" evidence="7">
    <location>
        <position position="132"/>
    </location>
    <ligand>
        <name>substrate</name>
    </ligand>
</feature>
<feature type="binding site" evidence="7">
    <location>
        <position position="78"/>
    </location>
    <ligand>
        <name>substrate</name>
    </ligand>
</feature>
<comment type="cofactor">
    <cofactor evidence="7">
        <name>Mg(2+)</name>
        <dbReference type="ChEBI" id="CHEBI:18420"/>
    </cofactor>
    <text evidence="7">Binds 1 Mg(2+) ion per subunit.</text>
</comment>
<comment type="subcellular location">
    <subcellularLocation>
        <location evidence="7">Cytoplasm</location>
    </subcellularLocation>
</comment>
<dbReference type="Gene3D" id="3.40.50.300">
    <property type="entry name" value="P-loop containing nucleotide triphosphate hydrolases"/>
    <property type="match status" value="1"/>
</dbReference>
<organism evidence="8 9">
    <name type="scientific">Sedimentibacter saalensis</name>
    <dbReference type="NCBI Taxonomy" id="130788"/>
    <lineage>
        <taxon>Bacteria</taxon>
        <taxon>Bacillati</taxon>
        <taxon>Bacillota</taxon>
        <taxon>Tissierellia</taxon>
        <taxon>Sedimentibacter</taxon>
    </lineage>
</organism>
<dbReference type="GO" id="GO:0009073">
    <property type="term" value="P:aromatic amino acid family biosynthetic process"/>
    <property type="evidence" value="ECO:0007669"/>
    <property type="project" value="UniProtKB-KW"/>
</dbReference>
<dbReference type="PRINTS" id="PR01100">
    <property type="entry name" value="SHIKIMTKNASE"/>
</dbReference>
<dbReference type="InterPro" id="IPR000623">
    <property type="entry name" value="Shikimate_kinase/TSH1"/>
</dbReference>
<comment type="caution">
    <text evidence="8">The sequence shown here is derived from an EMBL/GenBank/DDBJ whole genome shotgun (WGS) entry which is preliminary data.</text>
</comment>
<keyword evidence="7" id="KW-0479">Metal-binding</keyword>
<keyword evidence="5 7" id="KW-0067">ATP-binding</keyword>
<evidence type="ECO:0000256" key="4">
    <source>
        <dbReference type="ARBA" id="ARBA00022777"/>
    </source>
</evidence>
<dbReference type="HAMAP" id="MF_00109">
    <property type="entry name" value="Shikimate_kinase"/>
    <property type="match status" value="1"/>
</dbReference>
<feature type="binding site" evidence="7">
    <location>
        <position position="56"/>
    </location>
    <ligand>
        <name>substrate</name>
    </ligand>
</feature>
<dbReference type="GO" id="GO:0004765">
    <property type="term" value="F:shikimate kinase activity"/>
    <property type="evidence" value="ECO:0007669"/>
    <property type="project" value="UniProtKB-UniRule"/>
</dbReference>
<dbReference type="OrthoDB" id="9792692at2"/>
<dbReference type="InterPro" id="IPR027417">
    <property type="entry name" value="P-loop_NTPase"/>
</dbReference>
<protein>
    <recommendedName>
        <fullName evidence="7">Shikimate kinase</fullName>
        <shortName evidence="7">SK</shortName>
        <ecNumber evidence="7">2.7.1.71</ecNumber>
    </recommendedName>
</protein>